<reference evidence="2" key="2">
    <citation type="submission" date="2019-10" db="EMBL/GenBank/DDBJ databases">
        <title>A de novo genome assembly of a pear dwarfing rootstock.</title>
        <authorList>
            <person name="Wang F."/>
            <person name="Wang J."/>
            <person name="Li S."/>
            <person name="Zhang Y."/>
            <person name="Fang M."/>
            <person name="Ma L."/>
            <person name="Zhao Y."/>
            <person name="Jiang S."/>
        </authorList>
    </citation>
    <scope>NUCLEOTIDE SEQUENCE [LARGE SCALE GENOMIC DNA]</scope>
</reference>
<accession>A0A5N5FYU7</accession>
<protein>
    <submittedName>
        <fullName evidence="1">NADPH-dependent 1-acyldihydroxyacetone phosphate reductase-like</fullName>
    </submittedName>
</protein>
<dbReference type="EMBL" id="SMOL01000553">
    <property type="protein sequence ID" value="KAB2608319.1"/>
    <property type="molecule type" value="Genomic_DNA"/>
</dbReference>
<organism evidence="1 2">
    <name type="scientific">Pyrus ussuriensis x Pyrus communis</name>
    <dbReference type="NCBI Taxonomy" id="2448454"/>
    <lineage>
        <taxon>Eukaryota</taxon>
        <taxon>Viridiplantae</taxon>
        <taxon>Streptophyta</taxon>
        <taxon>Embryophyta</taxon>
        <taxon>Tracheophyta</taxon>
        <taxon>Spermatophyta</taxon>
        <taxon>Magnoliopsida</taxon>
        <taxon>eudicotyledons</taxon>
        <taxon>Gunneridae</taxon>
        <taxon>Pentapetalae</taxon>
        <taxon>rosids</taxon>
        <taxon>fabids</taxon>
        <taxon>Rosales</taxon>
        <taxon>Rosaceae</taxon>
        <taxon>Amygdaloideae</taxon>
        <taxon>Maleae</taxon>
        <taxon>Pyrus</taxon>
    </lineage>
</organism>
<dbReference type="AlphaFoldDB" id="A0A5N5FYU7"/>
<evidence type="ECO:0000313" key="1">
    <source>
        <dbReference type="EMBL" id="KAB2608319.1"/>
    </source>
</evidence>
<name>A0A5N5FYU7_9ROSA</name>
<reference evidence="1 2" key="1">
    <citation type="submission" date="2019-09" db="EMBL/GenBank/DDBJ databases">
        <authorList>
            <person name="Ou C."/>
        </authorList>
    </citation>
    <scope>NUCLEOTIDE SEQUENCE [LARGE SCALE GENOMIC DNA]</scope>
    <source>
        <strain evidence="1">S2</strain>
        <tissue evidence="1">Leaf</tissue>
    </source>
</reference>
<comment type="caution">
    <text evidence="1">The sequence shown here is derived from an EMBL/GenBank/DDBJ whole genome shotgun (WGS) entry which is preliminary data.</text>
</comment>
<sequence>MVEAFARLAKAALRQQAHVVYSDGKFIPSTDFLQMLHSFSILSTDFQQPAAMAAELELILF</sequence>
<keyword evidence="2" id="KW-1185">Reference proteome</keyword>
<gene>
    <name evidence="1" type="ORF">D8674_011487</name>
</gene>
<evidence type="ECO:0000313" key="2">
    <source>
        <dbReference type="Proteomes" id="UP000327157"/>
    </source>
</evidence>
<dbReference type="Proteomes" id="UP000327157">
    <property type="component" value="Chromosome 14"/>
</dbReference>
<proteinExistence type="predicted"/>
<reference evidence="1 2" key="3">
    <citation type="submission" date="2019-11" db="EMBL/GenBank/DDBJ databases">
        <title>A de novo genome assembly of a pear dwarfing rootstock.</title>
        <authorList>
            <person name="Wang F."/>
            <person name="Wang J."/>
            <person name="Li S."/>
            <person name="Zhang Y."/>
            <person name="Fang M."/>
            <person name="Ma L."/>
            <person name="Zhao Y."/>
            <person name="Jiang S."/>
        </authorList>
    </citation>
    <scope>NUCLEOTIDE SEQUENCE [LARGE SCALE GENOMIC DNA]</scope>
    <source>
        <strain evidence="1">S2</strain>
        <tissue evidence="1">Leaf</tissue>
    </source>
</reference>